<dbReference type="RefSeq" id="WP_251936081.1">
    <property type="nucleotide sequence ID" value="NZ_CP098747.1"/>
</dbReference>
<dbReference type="InterPro" id="IPR006597">
    <property type="entry name" value="Sel1-like"/>
</dbReference>
<evidence type="ECO:0000256" key="2">
    <source>
        <dbReference type="SAM" id="SignalP"/>
    </source>
</evidence>
<sequence length="456" mass="49355">MYCKRLGVALAVFLMGTNLASADFQDGQKAFDQKDYSTATEQWRLAAHKGDERAQFSLGKLFEEGADGIEIDLVKSYAWFKISAAQDVNGAKDALSRLKKEMTPGQIEEANAQAVAALGVWYRKYFNQNEDDFQKMKADIAAQKQQKLAMEKEAAKERADNQADLIAQRNADAKVAQQLEEENRKAAILAARQQAEEAKIIAFQEQQRIEEQQRLVALRQQQDEQKKLNEARTRLDELKAKQQGIAPEKSSTVLRTVPVAETAVAAVAVSSVAASAPTSTSESTASVAGATAVASVPVAAAASAQSIAVATPVALPSSVTEKPGGTNVVLQDAETTSEKIKIEAQEPVTQETVALAKQPTNVPQELLDRPGLDEVALIEIFELAQSVPLETEAAQTEISESLVRIDALKWSLISGVKGDAAAPKMNKVLMSKMTPVQIAEANRLAGEWLAKRQSRL</sequence>
<gene>
    <name evidence="3" type="ORF">NBZ79_05195</name>
</gene>
<dbReference type="Proteomes" id="UP001056291">
    <property type="component" value="Chromosome"/>
</dbReference>
<dbReference type="InterPro" id="IPR011990">
    <property type="entry name" value="TPR-like_helical_dom_sf"/>
</dbReference>
<keyword evidence="4" id="KW-1185">Reference proteome</keyword>
<keyword evidence="2" id="KW-0732">Signal</keyword>
<accession>A0ABY4W5A3</accession>
<reference evidence="3" key="1">
    <citation type="submission" date="2022-06" db="EMBL/GenBank/DDBJ databases">
        <title>Sneathiella actinostolidae sp. nov., isolated from a sea anemonein the Western Pacific Ocean.</title>
        <authorList>
            <person name="Wei M.J."/>
        </authorList>
    </citation>
    <scope>NUCLEOTIDE SEQUENCE</scope>
    <source>
        <strain evidence="3">PHK-P5</strain>
    </source>
</reference>
<evidence type="ECO:0000313" key="4">
    <source>
        <dbReference type="Proteomes" id="UP001056291"/>
    </source>
</evidence>
<proteinExistence type="predicted"/>
<dbReference type="Gene3D" id="1.25.40.10">
    <property type="entry name" value="Tetratricopeptide repeat domain"/>
    <property type="match status" value="1"/>
</dbReference>
<keyword evidence="1" id="KW-0175">Coiled coil</keyword>
<protein>
    <recommendedName>
        <fullName evidence="5">Sel1 repeat family protein</fullName>
    </recommendedName>
</protein>
<dbReference type="SMART" id="SM00671">
    <property type="entry name" value="SEL1"/>
    <property type="match status" value="2"/>
</dbReference>
<feature type="coiled-coil region" evidence="1">
    <location>
        <begin position="133"/>
        <end position="241"/>
    </location>
</feature>
<feature type="signal peptide" evidence="2">
    <location>
        <begin position="1"/>
        <end position="22"/>
    </location>
</feature>
<evidence type="ECO:0000256" key="1">
    <source>
        <dbReference type="SAM" id="Coils"/>
    </source>
</evidence>
<dbReference type="SUPFAM" id="SSF81901">
    <property type="entry name" value="HCP-like"/>
    <property type="match status" value="1"/>
</dbReference>
<feature type="chain" id="PRO_5047233405" description="Sel1 repeat family protein" evidence="2">
    <location>
        <begin position="23"/>
        <end position="456"/>
    </location>
</feature>
<evidence type="ECO:0008006" key="5">
    <source>
        <dbReference type="Google" id="ProtNLM"/>
    </source>
</evidence>
<evidence type="ECO:0000313" key="3">
    <source>
        <dbReference type="EMBL" id="USG62375.1"/>
    </source>
</evidence>
<dbReference type="EMBL" id="CP098747">
    <property type="protein sequence ID" value="USG62375.1"/>
    <property type="molecule type" value="Genomic_DNA"/>
</dbReference>
<name>A0ABY4W5A3_9PROT</name>
<organism evidence="3 4">
    <name type="scientific">Sneathiella marina</name>
    <dbReference type="NCBI Taxonomy" id="2950108"/>
    <lineage>
        <taxon>Bacteria</taxon>
        <taxon>Pseudomonadati</taxon>
        <taxon>Pseudomonadota</taxon>
        <taxon>Alphaproteobacteria</taxon>
        <taxon>Sneathiellales</taxon>
        <taxon>Sneathiellaceae</taxon>
        <taxon>Sneathiella</taxon>
    </lineage>
</organism>